<feature type="binding site" description="axial binding residue" evidence="7">
    <location>
        <position position="481"/>
    </location>
    <ligand>
        <name>heme</name>
        <dbReference type="ChEBI" id="CHEBI:30413"/>
    </ligand>
    <ligandPart>
        <name>Fe</name>
        <dbReference type="ChEBI" id="CHEBI:18248"/>
    </ligandPart>
</feature>
<keyword evidence="6 8" id="KW-0503">Monooxygenase</keyword>
<dbReference type="InterPro" id="IPR050121">
    <property type="entry name" value="Cytochrome_P450_monoxygenase"/>
</dbReference>
<evidence type="ECO:0000256" key="4">
    <source>
        <dbReference type="ARBA" id="ARBA00023002"/>
    </source>
</evidence>
<dbReference type="GO" id="GO:0020037">
    <property type="term" value="F:heme binding"/>
    <property type="evidence" value="ECO:0007669"/>
    <property type="project" value="InterPro"/>
</dbReference>
<keyword evidence="4 8" id="KW-0560">Oxidoreductase</keyword>
<dbReference type="PRINTS" id="PR00463">
    <property type="entry name" value="EP450I"/>
</dbReference>
<dbReference type="Gene3D" id="1.10.630.10">
    <property type="entry name" value="Cytochrome P450"/>
    <property type="match status" value="1"/>
</dbReference>
<dbReference type="STRING" id="1076935.U4LVC3"/>
<dbReference type="Pfam" id="PF00067">
    <property type="entry name" value="p450"/>
    <property type="match status" value="1"/>
</dbReference>
<keyword evidence="9" id="KW-0812">Transmembrane</keyword>
<evidence type="ECO:0000256" key="2">
    <source>
        <dbReference type="ARBA" id="ARBA00010617"/>
    </source>
</evidence>
<dbReference type="PROSITE" id="PS00086">
    <property type="entry name" value="CYTOCHROME_P450"/>
    <property type="match status" value="1"/>
</dbReference>
<organism evidence="10 11">
    <name type="scientific">Pyronema omphalodes (strain CBS 100304)</name>
    <name type="common">Pyronema confluens</name>
    <dbReference type="NCBI Taxonomy" id="1076935"/>
    <lineage>
        <taxon>Eukaryota</taxon>
        <taxon>Fungi</taxon>
        <taxon>Dikarya</taxon>
        <taxon>Ascomycota</taxon>
        <taxon>Pezizomycotina</taxon>
        <taxon>Pezizomycetes</taxon>
        <taxon>Pezizales</taxon>
        <taxon>Pyronemataceae</taxon>
        <taxon>Pyronema</taxon>
    </lineage>
</organism>
<dbReference type="SUPFAM" id="SSF48264">
    <property type="entry name" value="Cytochrome P450"/>
    <property type="match status" value="1"/>
</dbReference>
<dbReference type="EMBL" id="HF936538">
    <property type="protein sequence ID" value="CCX34452.1"/>
    <property type="molecule type" value="Genomic_DNA"/>
</dbReference>
<comment type="similarity">
    <text evidence="2 8">Belongs to the cytochrome P450 family.</text>
</comment>
<sequence length="538" mass="61158">MPKDIASMLSPPTFLAIGLALLAQNTIWGINEAPTRTIFYLWSALQIAIFILLRNIPTYIFINTIFHSVFLTTTAIRRLYFHPLSSWPGHKRAALTKLYEAYLYFTGINALEIRRLHRSHGDFLRTGPNEVAINNVEALQLYSRQNFEVIRGPFYKVSAIVGDVNLISTRESSRHKTLRGIWEQAFKTNAVKEYSPRVELHVDRFIENLKATEGKPFDCVPVICNMTFDIMADLGFGKDYGMQLGIGDPSYMGYMHKYMRIIAMTGALPTLSDLVPLLPQHADTKAFQKKGRVMMEERISLGKNRQDIFNHLLSADSESGRKLSHSELDSNAQLIIIAGADTTSSVLSNLFRELALNPEIQERLYQEIMDAKIRNGGTKFDCENTKSLPYLQAVIDESLRLWPPVPAGAQAQTGPSGATVAGRYIPPFTGVRVHHLSMLTDERYFPQGSRFWPERWLGENRQEGVKDIRAFVPFSYGPHVCIGKHLAYNEMRLAVARTVEGFKVTLGEGFCEERYRDEWRDYFTVMIGGIEMVFRPRD</sequence>
<dbReference type="GO" id="GO:0004497">
    <property type="term" value="F:monooxygenase activity"/>
    <property type="evidence" value="ECO:0007669"/>
    <property type="project" value="UniProtKB-KW"/>
</dbReference>
<dbReference type="AlphaFoldDB" id="U4LVC3"/>
<dbReference type="GO" id="GO:0005506">
    <property type="term" value="F:iron ion binding"/>
    <property type="evidence" value="ECO:0007669"/>
    <property type="project" value="InterPro"/>
</dbReference>
<keyword evidence="3 7" id="KW-0479">Metal-binding</keyword>
<dbReference type="PRINTS" id="PR00385">
    <property type="entry name" value="P450"/>
</dbReference>
<evidence type="ECO:0000256" key="8">
    <source>
        <dbReference type="RuleBase" id="RU000461"/>
    </source>
</evidence>
<dbReference type="InterPro" id="IPR036396">
    <property type="entry name" value="Cyt_P450_sf"/>
</dbReference>
<dbReference type="Proteomes" id="UP000018144">
    <property type="component" value="Unassembled WGS sequence"/>
</dbReference>
<dbReference type="InterPro" id="IPR017972">
    <property type="entry name" value="Cyt_P450_CS"/>
</dbReference>
<dbReference type="OrthoDB" id="655030at2759"/>
<comment type="cofactor">
    <cofactor evidence="1 7">
        <name>heme</name>
        <dbReference type="ChEBI" id="CHEBI:30413"/>
    </cofactor>
</comment>
<proteinExistence type="inferred from homology"/>
<evidence type="ECO:0000313" key="10">
    <source>
        <dbReference type="EMBL" id="CCX34452.1"/>
    </source>
</evidence>
<evidence type="ECO:0000313" key="11">
    <source>
        <dbReference type="Proteomes" id="UP000018144"/>
    </source>
</evidence>
<feature type="transmembrane region" description="Helical" evidence="9">
    <location>
        <begin position="39"/>
        <end position="62"/>
    </location>
</feature>
<evidence type="ECO:0000256" key="3">
    <source>
        <dbReference type="ARBA" id="ARBA00022723"/>
    </source>
</evidence>
<gene>
    <name evidence="10" type="ORF">PCON_03716</name>
</gene>
<evidence type="ECO:0000256" key="1">
    <source>
        <dbReference type="ARBA" id="ARBA00001971"/>
    </source>
</evidence>
<evidence type="ECO:0000256" key="6">
    <source>
        <dbReference type="ARBA" id="ARBA00023033"/>
    </source>
</evidence>
<keyword evidence="11" id="KW-1185">Reference proteome</keyword>
<reference evidence="10 11" key="1">
    <citation type="journal article" date="2013" name="PLoS Genet.">
        <title>The genome and development-dependent transcriptomes of Pyronema confluens: a window into fungal evolution.</title>
        <authorList>
            <person name="Traeger S."/>
            <person name="Altegoer F."/>
            <person name="Freitag M."/>
            <person name="Gabaldon T."/>
            <person name="Kempken F."/>
            <person name="Kumar A."/>
            <person name="Marcet-Houben M."/>
            <person name="Poggeler S."/>
            <person name="Stajich J.E."/>
            <person name="Nowrousian M."/>
        </authorList>
    </citation>
    <scope>NUCLEOTIDE SEQUENCE [LARGE SCALE GENOMIC DNA]</scope>
    <source>
        <strain evidence="11">CBS 100304</strain>
        <tissue evidence="10">Vegetative mycelium</tissue>
    </source>
</reference>
<dbReference type="PANTHER" id="PTHR24305:SF187">
    <property type="entry name" value="P450, PUTATIVE (EUROFUNG)-RELATED"/>
    <property type="match status" value="1"/>
</dbReference>
<evidence type="ECO:0000256" key="9">
    <source>
        <dbReference type="SAM" id="Phobius"/>
    </source>
</evidence>
<protein>
    <submittedName>
        <fullName evidence="10">Similar to Cytochrome P450 67 acc. no. O00061</fullName>
    </submittedName>
</protein>
<accession>U4LVC3</accession>
<dbReference type="PANTHER" id="PTHR24305">
    <property type="entry name" value="CYTOCHROME P450"/>
    <property type="match status" value="1"/>
</dbReference>
<keyword evidence="9" id="KW-1133">Transmembrane helix</keyword>
<name>U4LVC3_PYROM</name>
<dbReference type="InterPro" id="IPR002401">
    <property type="entry name" value="Cyt_P450_E_grp-I"/>
</dbReference>
<evidence type="ECO:0000256" key="5">
    <source>
        <dbReference type="ARBA" id="ARBA00023004"/>
    </source>
</evidence>
<evidence type="ECO:0000256" key="7">
    <source>
        <dbReference type="PIRSR" id="PIRSR602401-1"/>
    </source>
</evidence>
<dbReference type="GO" id="GO:0016705">
    <property type="term" value="F:oxidoreductase activity, acting on paired donors, with incorporation or reduction of molecular oxygen"/>
    <property type="evidence" value="ECO:0007669"/>
    <property type="project" value="InterPro"/>
</dbReference>
<dbReference type="InterPro" id="IPR001128">
    <property type="entry name" value="Cyt_P450"/>
</dbReference>
<keyword evidence="9" id="KW-0472">Membrane</keyword>
<keyword evidence="7 8" id="KW-0349">Heme</keyword>
<dbReference type="eggNOG" id="KOG0158">
    <property type="taxonomic scope" value="Eukaryota"/>
</dbReference>
<keyword evidence="5 7" id="KW-0408">Iron</keyword>